<accession>A0A4C1Y309</accession>
<feature type="region of interest" description="Disordered" evidence="1">
    <location>
        <begin position="24"/>
        <end position="47"/>
    </location>
</feature>
<sequence>MYIDGRHGPILRVNNLREMRAKIQDSQLKRTSHHARHIRTRAPPGDEAARALPQTQLIKPFQKHVTGPQASALATPPAADRLFRRGRRRG</sequence>
<evidence type="ECO:0000313" key="3">
    <source>
        <dbReference type="Proteomes" id="UP000299102"/>
    </source>
</evidence>
<comment type="caution">
    <text evidence="2">The sequence shown here is derived from an EMBL/GenBank/DDBJ whole genome shotgun (WGS) entry which is preliminary data.</text>
</comment>
<dbReference type="EMBL" id="BGZK01001069">
    <property type="protein sequence ID" value="GBP70278.1"/>
    <property type="molecule type" value="Genomic_DNA"/>
</dbReference>
<dbReference type="AlphaFoldDB" id="A0A4C1Y309"/>
<organism evidence="2 3">
    <name type="scientific">Eumeta variegata</name>
    <name type="common">Bagworm moth</name>
    <name type="synonym">Eumeta japonica</name>
    <dbReference type="NCBI Taxonomy" id="151549"/>
    <lineage>
        <taxon>Eukaryota</taxon>
        <taxon>Metazoa</taxon>
        <taxon>Ecdysozoa</taxon>
        <taxon>Arthropoda</taxon>
        <taxon>Hexapoda</taxon>
        <taxon>Insecta</taxon>
        <taxon>Pterygota</taxon>
        <taxon>Neoptera</taxon>
        <taxon>Endopterygota</taxon>
        <taxon>Lepidoptera</taxon>
        <taxon>Glossata</taxon>
        <taxon>Ditrysia</taxon>
        <taxon>Tineoidea</taxon>
        <taxon>Psychidae</taxon>
        <taxon>Oiketicinae</taxon>
        <taxon>Eumeta</taxon>
    </lineage>
</organism>
<evidence type="ECO:0000256" key="1">
    <source>
        <dbReference type="SAM" id="MobiDB-lite"/>
    </source>
</evidence>
<evidence type="ECO:0000313" key="2">
    <source>
        <dbReference type="EMBL" id="GBP70278.1"/>
    </source>
</evidence>
<name>A0A4C1Y309_EUMVA</name>
<dbReference type="Proteomes" id="UP000299102">
    <property type="component" value="Unassembled WGS sequence"/>
</dbReference>
<gene>
    <name evidence="2" type="ORF">EVAR_52297_1</name>
</gene>
<keyword evidence="3" id="KW-1185">Reference proteome</keyword>
<proteinExistence type="predicted"/>
<feature type="region of interest" description="Disordered" evidence="1">
    <location>
        <begin position="66"/>
        <end position="90"/>
    </location>
</feature>
<feature type="compositionally biased region" description="Basic residues" evidence="1">
    <location>
        <begin position="30"/>
        <end position="40"/>
    </location>
</feature>
<reference evidence="2 3" key="1">
    <citation type="journal article" date="2019" name="Commun. Biol.">
        <title>The bagworm genome reveals a unique fibroin gene that provides high tensile strength.</title>
        <authorList>
            <person name="Kono N."/>
            <person name="Nakamura H."/>
            <person name="Ohtoshi R."/>
            <person name="Tomita M."/>
            <person name="Numata K."/>
            <person name="Arakawa K."/>
        </authorList>
    </citation>
    <scope>NUCLEOTIDE SEQUENCE [LARGE SCALE GENOMIC DNA]</scope>
</reference>
<protein>
    <submittedName>
        <fullName evidence="2">Uncharacterized protein</fullName>
    </submittedName>
</protein>